<comment type="catalytic activity">
    <reaction evidence="1">
        <text>ATP + protein L-histidine = ADP + protein N-phospho-L-histidine.</text>
        <dbReference type="EC" id="2.7.13.3"/>
    </reaction>
</comment>
<dbReference type="InterPro" id="IPR005467">
    <property type="entry name" value="His_kinase_dom"/>
</dbReference>
<evidence type="ECO:0000256" key="15">
    <source>
        <dbReference type="ARBA" id="ARBA00023012"/>
    </source>
</evidence>
<feature type="region of interest" description="Disordered" evidence="21">
    <location>
        <begin position="85"/>
        <end position="109"/>
    </location>
</feature>
<keyword evidence="8 25" id="KW-0808">Transferase</keyword>
<keyword evidence="14" id="KW-0904">Protein phosphatase</keyword>
<evidence type="ECO:0000256" key="1">
    <source>
        <dbReference type="ARBA" id="ARBA00000085"/>
    </source>
</evidence>
<dbReference type="EMBL" id="JACBYR010000002">
    <property type="protein sequence ID" value="NYE85621.1"/>
    <property type="molecule type" value="Genomic_DNA"/>
</dbReference>
<dbReference type="PROSITE" id="PS50109">
    <property type="entry name" value="HIS_KIN"/>
    <property type="match status" value="1"/>
</dbReference>
<comment type="caution">
    <text evidence="25">The sequence shown here is derived from an EMBL/GenBank/DDBJ whole genome shotgun (WGS) entry which is preliminary data.</text>
</comment>
<gene>
    <name evidence="25" type="ORF">FHW18_004928</name>
</gene>
<dbReference type="CDD" id="cd06225">
    <property type="entry name" value="HAMP"/>
    <property type="match status" value="1"/>
</dbReference>
<feature type="domain" description="Histidine kinase" evidence="23">
    <location>
        <begin position="250"/>
        <end position="465"/>
    </location>
</feature>
<evidence type="ECO:0000256" key="18">
    <source>
        <dbReference type="ARBA" id="ARBA00023211"/>
    </source>
</evidence>
<evidence type="ECO:0000256" key="19">
    <source>
        <dbReference type="ARBA" id="ARBA00040454"/>
    </source>
</evidence>
<dbReference type="PANTHER" id="PTHR44936">
    <property type="entry name" value="SENSOR PROTEIN CREC"/>
    <property type="match status" value="1"/>
</dbReference>
<evidence type="ECO:0000256" key="22">
    <source>
        <dbReference type="SAM" id="Phobius"/>
    </source>
</evidence>
<organism evidence="25 26">
    <name type="scientific">Pigmentiphaga litoralis</name>
    <dbReference type="NCBI Taxonomy" id="516702"/>
    <lineage>
        <taxon>Bacteria</taxon>
        <taxon>Pseudomonadati</taxon>
        <taxon>Pseudomonadota</taxon>
        <taxon>Betaproteobacteria</taxon>
        <taxon>Burkholderiales</taxon>
        <taxon>Alcaligenaceae</taxon>
        <taxon>Pigmentiphaga</taxon>
    </lineage>
</organism>
<dbReference type="PROSITE" id="PS50885">
    <property type="entry name" value="HAMP"/>
    <property type="match status" value="1"/>
</dbReference>
<dbReference type="Proteomes" id="UP000542125">
    <property type="component" value="Unassembled WGS sequence"/>
</dbReference>
<keyword evidence="9" id="KW-0547">Nucleotide-binding</keyword>
<comment type="cofactor">
    <cofactor evidence="3">
        <name>Mg(2+)</name>
        <dbReference type="ChEBI" id="CHEBI:18420"/>
    </cofactor>
</comment>
<evidence type="ECO:0000256" key="3">
    <source>
        <dbReference type="ARBA" id="ARBA00001946"/>
    </source>
</evidence>
<keyword evidence="10 25" id="KW-0418">Kinase</keyword>
<evidence type="ECO:0000256" key="17">
    <source>
        <dbReference type="ARBA" id="ARBA00023026"/>
    </source>
</evidence>
<keyword evidence="17" id="KW-0843">Virulence</keyword>
<dbReference type="InterPro" id="IPR003594">
    <property type="entry name" value="HATPase_dom"/>
</dbReference>
<comment type="subcellular location">
    <subcellularLocation>
        <location evidence="4">Cell inner membrane</location>
        <topology evidence="4">Multi-pass membrane protein</topology>
    </subcellularLocation>
</comment>
<evidence type="ECO:0000256" key="6">
    <source>
        <dbReference type="ARBA" id="ARBA00022475"/>
    </source>
</evidence>
<evidence type="ECO:0000256" key="16">
    <source>
        <dbReference type="ARBA" id="ARBA00023016"/>
    </source>
</evidence>
<evidence type="ECO:0000256" key="5">
    <source>
        <dbReference type="ARBA" id="ARBA00012438"/>
    </source>
</evidence>
<proteinExistence type="predicted"/>
<dbReference type="RefSeq" id="WP_218863589.1">
    <property type="nucleotide sequence ID" value="NZ_JACBYR010000002.1"/>
</dbReference>
<keyword evidence="13" id="KW-0460">Magnesium</keyword>
<evidence type="ECO:0000256" key="11">
    <source>
        <dbReference type="ARBA" id="ARBA00022801"/>
    </source>
</evidence>
<feature type="transmembrane region" description="Helical" evidence="22">
    <location>
        <begin position="168"/>
        <end position="189"/>
    </location>
</feature>
<keyword evidence="18" id="KW-0464">Manganese</keyword>
<dbReference type="Gene3D" id="6.10.340.10">
    <property type="match status" value="1"/>
</dbReference>
<dbReference type="EC" id="2.7.13.3" evidence="5"/>
<dbReference type="FunFam" id="1.10.287.130:FF:000014">
    <property type="entry name" value="Signal transduction histidine-protein kinase BaeS"/>
    <property type="match status" value="1"/>
</dbReference>
<evidence type="ECO:0000259" key="24">
    <source>
        <dbReference type="PROSITE" id="PS50885"/>
    </source>
</evidence>
<dbReference type="SUPFAM" id="SSF55874">
    <property type="entry name" value="ATPase domain of HSP90 chaperone/DNA topoisomerase II/histidine kinase"/>
    <property type="match status" value="1"/>
</dbReference>
<accession>A0A7Y9LQE7</accession>
<dbReference type="FunFam" id="3.30.565.10:FF:000006">
    <property type="entry name" value="Sensor histidine kinase WalK"/>
    <property type="match status" value="1"/>
</dbReference>
<keyword evidence="11" id="KW-0378">Hydrolase</keyword>
<dbReference type="SMART" id="SM00304">
    <property type="entry name" value="HAMP"/>
    <property type="match status" value="1"/>
</dbReference>
<dbReference type="Pfam" id="PF00512">
    <property type="entry name" value="HisKA"/>
    <property type="match status" value="1"/>
</dbReference>
<dbReference type="GO" id="GO:0004721">
    <property type="term" value="F:phosphoprotein phosphatase activity"/>
    <property type="evidence" value="ECO:0007669"/>
    <property type="project" value="UniProtKB-KW"/>
</dbReference>
<dbReference type="InterPro" id="IPR003660">
    <property type="entry name" value="HAMP_dom"/>
</dbReference>
<dbReference type="CDD" id="cd00082">
    <property type="entry name" value="HisKA"/>
    <property type="match status" value="1"/>
</dbReference>
<evidence type="ECO:0000313" key="26">
    <source>
        <dbReference type="Proteomes" id="UP000542125"/>
    </source>
</evidence>
<evidence type="ECO:0000256" key="7">
    <source>
        <dbReference type="ARBA" id="ARBA00022553"/>
    </source>
</evidence>
<evidence type="ECO:0000259" key="23">
    <source>
        <dbReference type="PROSITE" id="PS50109"/>
    </source>
</evidence>
<evidence type="ECO:0000256" key="8">
    <source>
        <dbReference type="ARBA" id="ARBA00022679"/>
    </source>
</evidence>
<keyword evidence="15" id="KW-0902">Two-component regulatory system</keyword>
<dbReference type="InterPro" id="IPR036890">
    <property type="entry name" value="HATPase_C_sf"/>
</dbReference>
<evidence type="ECO:0000256" key="2">
    <source>
        <dbReference type="ARBA" id="ARBA00001936"/>
    </source>
</evidence>
<keyword evidence="26" id="KW-1185">Reference proteome</keyword>
<evidence type="ECO:0000313" key="25">
    <source>
        <dbReference type="EMBL" id="NYE85621.1"/>
    </source>
</evidence>
<dbReference type="InterPro" id="IPR036097">
    <property type="entry name" value="HisK_dim/P_sf"/>
</dbReference>
<dbReference type="GO" id="GO:0005886">
    <property type="term" value="C:plasma membrane"/>
    <property type="evidence" value="ECO:0007669"/>
    <property type="project" value="UniProtKB-SubCell"/>
</dbReference>
<evidence type="ECO:0000256" key="12">
    <source>
        <dbReference type="ARBA" id="ARBA00022840"/>
    </source>
</evidence>
<evidence type="ECO:0000256" key="14">
    <source>
        <dbReference type="ARBA" id="ARBA00022912"/>
    </source>
</evidence>
<evidence type="ECO:0000256" key="4">
    <source>
        <dbReference type="ARBA" id="ARBA00004429"/>
    </source>
</evidence>
<evidence type="ECO:0000256" key="10">
    <source>
        <dbReference type="ARBA" id="ARBA00022777"/>
    </source>
</evidence>
<keyword evidence="22" id="KW-0812">Transmembrane</keyword>
<dbReference type="SMART" id="SM00387">
    <property type="entry name" value="HATPase_c"/>
    <property type="match status" value="1"/>
</dbReference>
<evidence type="ECO:0000256" key="13">
    <source>
        <dbReference type="ARBA" id="ARBA00022842"/>
    </source>
</evidence>
<dbReference type="AlphaFoldDB" id="A0A7Y9LQE7"/>
<evidence type="ECO:0000256" key="20">
    <source>
        <dbReference type="ARBA" id="ARBA00041776"/>
    </source>
</evidence>
<comment type="cofactor">
    <cofactor evidence="2">
        <name>Mn(2+)</name>
        <dbReference type="ChEBI" id="CHEBI:29035"/>
    </cofactor>
</comment>
<evidence type="ECO:0000256" key="21">
    <source>
        <dbReference type="SAM" id="MobiDB-lite"/>
    </source>
</evidence>
<name>A0A7Y9LQE7_9BURK</name>
<keyword evidence="22" id="KW-0472">Membrane</keyword>
<dbReference type="InterPro" id="IPR050980">
    <property type="entry name" value="2C_sensor_his_kinase"/>
</dbReference>
<dbReference type="GO" id="GO:0000155">
    <property type="term" value="F:phosphorelay sensor kinase activity"/>
    <property type="evidence" value="ECO:0007669"/>
    <property type="project" value="InterPro"/>
</dbReference>
<sequence>MSSMKFGITSKLFVVILATCILIAFAMAGALRWSFERGFVDYLREREAERATSLSLVLADAYREHGDWEFLRNNPPRWRRVLSAPGRNVERAESTQQDDYGPPPPPPPRFTLLDADHKVVVGQQPGQPIASQFPIVVDRQAVGWLAAPPIRARNNSDADDRFQEQQLLATWIIGGISLLVAALVSILLARGFLAPVRRMAGATHRLAAGDYGTRVDTRSSDELGQLAQDFNHLASALERNEELRRNMVADISHELRTPLAVLRGELEAVEDGVRAMSPQTIASLQAEVTLLSKLIDDLHELSLADVGALTYRMTRLDVGALLRQTAGMFQDRMARKSLGMQIELPAGLPPIQGDAQRLTQLFTNLIENSVRYTDPNGMLQITAHAAGSEVIIVLQDTAPGVPADMLPRLFERFFRVESSRNRQHGGSGLGLAICQRIVEAHDGRIEALPSELGGLQLRLTFPASLSLD</sequence>
<dbReference type="PANTHER" id="PTHR44936:SF9">
    <property type="entry name" value="SENSOR PROTEIN CREC"/>
    <property type="match status" value="1"/>
</dbReference>
<keyword evidence="12" id="KW-0067">ATP-binding</keyword>
<dbReference type="Pfam" id="PF02518">
    <property type="entry name" value="HATPase_c"/>
    <property type="match status" value="1"/>
</dbReference>
<dbReference type="Gene3D" id="3.30.565.10">
    <property type="entry name" value="Histidine kinase-like ATPase, C-terminal domain"/>
    <property type="match status" value="1"/>
</dbReference>
<dbReference type="SUPFAM" id="SSF158472">
    <property type="entry name" value="HAMP domain-like"/>
    <property type="match status" value="1"/>
</dbReference>
<dbReference type="InterPro" id="IPR004358">
    <property type="entry name" value="Sig_transdc_His_kin-like_C"/>
</dbReference>
<dbReference type="SUPFAM" id="SSF47384">
    <property type="entry name" value="Homodimeric domain of signal transducing histidine kinase"/>
    <property type="match status" value="1"/>
</dbReference>
<reference evidence="25 26" key="1">
    <citation type="submission" date="2020-07" db="EMBL/GenBank/DDBJ databases">
        <title>Genomic Encyclopedia of Type Strains, Phase IV (KMG-V): Genome sequencing to study the core and pangenomes of soil and plant-associated prokaryotes.</title>
        <authorList>
            <person name="Whitman W."/>
        </authorList>
    </citation>
    <scope>NUCLEOTIDE SEQUENCE [LARGE SCALE GENOMIC DNA]</scope>
    <source>
        <strain evidence="25 26">SAS40</strain>
    </source>
</reference>
<dbReference type="Gene3D" id="1.10.287.130">
    <property type="match status" value="1"/>
</dbReference>
<dbReference type="Pfam" id="PF00672">
    <property type="entry name" value="HAMP"/>
    <property type="match status" value="1"/>
</dbReference>
<keyword evidence="7" id="KW-0597">Phosphoprotein</keyword>
<protein>
    <recommendedName>
        <fullName evidence="19">Signal transduction histidine-protein kinase/phosphatase MprB</fullName>
        <ecNumber evidence="5">2.7.13.3</ecNumber>
    </recommendedName>
    <alternativeName>
        <fullName evidence="20">Mycobacterial persistence regulator B</fullName>
    </alternativeName>
</protein>
<dbReference type="PRINTS" id="PR00344">
    <property type="entry name" value="BCTRLSENSOR"/>
</dbReference>
<dbReference type="NCBIfam" id="NF012163">
    <property type="entry name" value="BaeS_SmeS"/>
    <property type="match status" value="1"/>
</dbReference>
<dbReference type="InterPro" id="IPR003661">
    <property type="entry name" value="HisK_dim/P_dom"/>
</dbReference>
<dbReference type="SMART" id="SM00388">
    <property type="entry name" value="HisKA"/>
    <property type="match status" value="1"/>
</dbReference>
<keyword evidence="22" id="KW-1133">Transmembrane helix</keyword>
<keyword evidence="16" id="KW-0346">Stress response</keyword>
<dbReference type="GO" id="GO:0005524">
    <property type="term" value="F:ATP binding"/>
    <property type="evidence" value="ECO:0007669"/>
    <property type="project" value="UniProtKB-KW"/>
</dbReference>
<evidence type="ECO:0000256" key="9">
    <source>
        <dbReference type="ARBA" id="ARBA00022741"/>
    </source>
</evidence>
<keyword evidence="6" id="KW-1003">Cell membrane</keyword>
<feature type="domain" description="HAMP" evidence="24">
    <location>
        <begin position="190"/>
        <end position="242"/>
    </location>
</feature>